<comment type="caution">
    <text evidence="1">The sequence shown here is derived from an EMBL/GenBank/DDBJ whole genome shotgun (WGS) entry which is preliminary data.</text>
</comment>
<accession>A0ACA9SF61</accession>
<evidence type="ECO:0000313" key="1">
    <source>
        <dbReference type="EMBL" id="CAG8837952.1"/>
    </source>
</evidence>
<sequence>MVFDILSAQNAEEAMDLAYFGKDYEEPQSDNATRKGNPNFDHEKTPNINLQFNEVVGISRKEALDTYYGALKAATHCDAAGVGAKPAPKYDDPDTKDKIDKGYQLATEFITDYEEYLGVNVDSLDKTKLEEIKAKLEK</sequence>
<evidence type="ECO:0000313" key="2">
    <source>
        <dbReference type="Proteomes" id="UP000789920"/>
    </source>
</evidence>
<protein>
    <submittedName>
        <fullName evidence="1">22312_t:CDS:1</fullName>
    </submittedName>
</protein>
<organism evidence="1 2">
    <name type="scientific">Racocetra persica</name>
    <dbReference type="NCBI Taxonomy" id="160502"/>
    <lineage>
        <taxon>Eukaryota</taxon>
        <taxon>Fungi</taxon>
        <taxon>Fungi incertae sedis</taxon>
        <taxon>Mucoromycota</taxon>
        <taxon>Glomeromycotina</taxon>
        <taxon>Glomeromycetes</taxon>
        <taxon>Diversisporales</taxon>
        <taxon>Gigasporaceae</taxon>
        <taxon>Racocetra</taxon>
    </lineage>
</organism>
<dbReference type="Proteomes" id="UP000789920">
    <property type="component" value="Unassembled WGS sequence"/>
</dbReference>
<gene>
    <name evidence="1" type="ORF">RPERSI_LOCUS30489</name>
</gene>
<reference evidence="1" key="1">
    <citation type="submission" date="2021-06" db="EMBL/GenBank/DDBJ databases">
        <authorList>
            <person name="Kallberg Y."/>
            <person name="Tangrot J."/>
            <person name="Rosling A."/>
        </authorList>
    </citation>
    <scope>NUCLEOTIDE SEQUENCE</scope>
    <source>
        <strain evidence="1">MA461A</strain>
    </source>
</reference>
<name>A0ACA9SF61_9GLOM</name>
<dbReference type="EMBL" id="CAJVQC010119088">
    <property type="protein sequence ID" value="CAG8837952.1"/>
    <property type="molecule type" value="Genomic_DNA"/>
</dbReference>
<keyword evidence="2" id="KW-1185">Reference proteome</keyword>
<proteinExistence type="predicted"/>